<evidence type="ECO:0000313" key="2">
    <source>
        <dbReference type="EnsemblPlants" id="KEH26282"/>
    </source>
</evidence>
<organism evidence="1 3">
    <name type="scientific">Medicago truncatula</name>
    <name type="common">Barrel medic</name>
    <name type="synonym">Medicago tribuloides</name>
    <dbReference type="NCBI Taxonomy" id="3880"/>
    <lineage>
        <taxon>Eukaryota</taxon>
        <taxon>Viridiplantae</taxon>
        <taxon>Streptophyta</taxon>
        <taxon>Embryophyta</taxon>
        <taxon>Tracheophyta</taxon>
        <taxon>Spermatophyta</taxon>
        <taxon>Magnoliopsida</taxon>
        <taxon>eudicotyledons</taxon>
        <taxon>Gunneridae</taxon>
        <taxon>Pentapetalae</taxon>
        <taxon>rosids</taxon>
        <taxon>fabids</taxon>
        <taxon>Fabales</taxon>
        <taxon>Fabaceae</taxon>
        <taxon>Papilionoideae</taxon>
        <taxon>50 kb inversion clade</taxon>
        <taxon>NPAAA clade</taxon>
        <taxon>Hologalegina</taxon>
        <taxon>IRL clade</taxon>
        <taxon>Trifolieae</taxon>
        <taxon>Medicago</taxon>
    </lineage>
</organism>
<dbReference type="HOGENOM" id="CLU_2546086_0_0_1"/>
<evidence type="ECO:0000313" key="3">
    <source>
        <dbReference type="Proteomes" id="UP000002051"/>
    </source>
</evidence>
<reference evidence="1 3" key="2">
    <citation type="journal article" date="2014" name="BMC Genomics">
        <title>An improved genome release (version Mt4.0) for the model legume Medicago truncatula.</title>
        <authorList>
            <person name="Tang H."/>
            <person name="Krishnakumar V."/>
            <person name="Bidwell S."/>
            <person name="Rosen B."/>
            <person name="Chan A."/>
            <person name="Zhou S."/>
            <person name="Gentzbittel L."/>
            <person name="Childs K.L."/>
            <person name="Yandell M."/>
            <person name="Gundlach H."/>
            <person name="Mayer K.F."/>
            <person name="Schwartz D.C."/>
            <person name="Town C.D."/>
        </authorList>
    </citation>
    <scope>GENOME REANNOTATION</scope>
    <source>
        <strain evidence="1">A17</strain>
        <strain evidence="2 3">cv. Jemalong A17</strain>
    </source>
</reference>
<gene>
    <name evidence="1" type="ordered locus">MTR_6g049250</name>
</gene>
<sequence length="83" mass="9282">MSSELLQVVSESTSPSAVWFGDEQSRSWWAYNTQGYRGREVFAGAQGTIISGFRQLLDEPNHTGMRGIPRPCKYGTAWLKEGL</sequence>
<reference evidence="1 3" key="1">
    <citation type="journal article" date="2011" name="Nature">
        <title>The Medicago genome provides insight into the evolution of rhizobial symbioses.</title>
        <authorList>
            <person name="Young N.D."/>
            <person name="Debelle F."/>
            <person name="Oldroyd G.E."/>
            <person name="Geurts R."/>
            <person name="Cannon S.B."/>
            <person name="Udvardi M.K."/>
            <person name="Benedito V.A."/>
            <person name="Mayer K.F."/>
            <person name="Gouzy J."/>
            <person name="Schoof H."/>
            <person name="Van de Peer Y."/>
            <person name="Proost S."/>
            <person name="Cook D.R."/>
            <person name="Meyers B.C."/>
            <person name="Spannagl M."/>
            <person name="Cheung F."/>
            <person name="De Mita S."/>
            <person name="Krishnakumar V."/>
            <person name="Gundlach H."/>
            <person name="Zhou S."/>
            <person name="Mudge J."/>
            <person name="Bharti A.K."/>
            <person name="Murray J.D."/>
            <person name="Naoumkina M.A."/>
            <person name="Rosen B."/>
            <person name="Silverstein K.A."/>
            <person name="Tang H."/>
            <person name="Rombauts S."/>
            <person name="Zhao P.X."/>
            <person name="Zhou P."/>
            <person name="Barbe V."/>
            <person name="Bardou P."/>
            <person name="Bechner M."/>
            <person name="Bellec A."/>
            <person name="Berger A."/>
            <person name="Berges H."/>
            <person name="Bidwell S."/>
            <person name="Bisseling T."/>
            <person name="Choisne N."/>
            <person name="Couloux A."/>
            <person name="Denny R."/>
            <person name="Deshpande S."/>
            <person name="Dai X."/>
            <person name="Doyle J.J."/>
            <person name="Dudez A.M."/>
            <person name="Farmer A.D."/>
            <person name="Fouteau S."/>
            <person name="Franken C."/>
            <person name="Gibelin C."/>
            <person name="Gish J."/>
            <person name="Goldstein S."/>
            <person name="Gonzalez A.J."/>
            <person name="Green P.J."/>
            <person name="Hallab A."/>
            <person name="Hartog M."/>
            <person name="Hua A."/>
            <person name="Humphray S.J."/>
            <person name="Jeong D.H."/>
            <person name="Jing Y."/>
            <person name="Jocker A."/>
            <person name="Kenton S.M."/>
            <person name="Kim D.J."/>
            <person name="Klee K."/>
            <person name="Lai H."/>
            <person name="Lang C."/>
            <person name="Lin S."/>
            <person name="Macmil S.L."/>
            <person name="Magdelenat G."/>
            <person name="Matthews L."/>
            <person name="McCorrison J."/>
            <person name="Monaghan E.L."/>
            <person name="Mun J.H."/>
            <person name="Najar F.Z."/>
            <person name="Nicholson C."/>
            <person name="Noirot C."/>
            <person name="O'Bleness M."/>
            <person name="Paule C.R."/>
            <person name="Poulain J."/>
            <person name="Prion F."/>
            <person name="Qin B."/>
            <person name="Qu C."/>
            <person name="Retzel E.F."/>
            <person name="Riddle C."/>
            <person name="Sallet E."/>
            <person name="Samain S."/>
            <person name="Samson N."/>
            <person name="Sanders I."/>
            <person name="Saurat O."/>
            <person name="Scarpelli C."/>
            <person name="Schiex T."/>
            <person name="Segurens B."/>
            <person name="Severin A.J."/>
            <person name="Sherrier D.J."/>
            <person name="Shi R."/>
            <person name="Sims S."/>
            <person name="Singer S.R."/>
            <person name="Sinharoy S."/>
            <person name="Sterck L."/>
            <person name="Viollet A."/>
            <person name="Wang B.B."/>
            <person name="Wang K."/>
            <person name="Wang M."/>
            <person name="Wang X."/>
            <person name="Warfsmann J."/>
            <person name="Weissenbach J."/>
            <person name="White D.D."/>
            <person name="White J.D."/>
            <person name="Wiley G.B."/>
            <person name="Wincker P."/>
            <person name="Xing Y."/>
            <person name="Yang L."/>
            <person name="Yao Z."/>
            <person name="Ying F."/>
            <person name="Zhai J."/>
            <person name="Zhou L."/>
            <person name="Zuber A."/>
            <person name="Denarie J."/>
            <person name="Dixon R.A."/>
            <person name="May G.D."/>
            <person name="Schwartz D.C."/>
            <person name="Rogers J."/>
            <person name="Quetier F."/>
            <person name="Town C.D."/>
            <person name="Roe B.A."/>
        </authorList>
    </citation>
    <scope>NUCLEOTIDE SEQUENCE [LARGE SCALE GENOMIC DNA]</scope>
    <source>
        <strain evidence="1">A17</strain>
        <strain evidence="2 3">cv. Jemalong A17</strain>
    </source>
</reference>
<protein>
    <submittedName>
        <fullName evidence="1 2">Uncharacterized protein</fullName>
    </submittedName>
</protein>
<reference evidence="2" key="3">
    <citation type="submission" date="2015-04" db="UniProtKB">
        <authorList>
            <consortium name="EnsemblPlants"/>
        </authorList>
    </citation>
    <scope>IDENTIFICATION</scope>
    <source>
        <strain evidence="2">cv. Jemalong A17</strain>
    </source>
</reference>
<proteinExistence type="predicted"/>
<dbReference type="AlphaFoldDB" id="A0A072U9E3"/>
<name>A0A072U9E3_MEDTR</name>
<keyword evidence="3" id="KW-1185">Reference proteome</keyword>
<dbReference type="Proteomes" id="UP000002051">
    <property type="component" value="Chromosome 6"/>
</dbReference>
<evidence type="ECO:0000313" key="1">
    <source>
        <dbReference type="EMBL" id="KEH26282.1"/>
    </source>
</evidence>
<accession>A0A072U9E3</accession>
<dbReference type="EnsemblPlants" id="KEH26282">
    <property type="protein sequence ID" value="KEH26282"/>
    <property type="gene ID" value="MTR_6g049250"/>
</dbReference>
<dbReference type="EMBL" id="CM001222">
    <property type="protein sequence ID" value="KEH26282.1"/>
    <property type="molecule type" value="Genomic_DNA"/>
</dbReference>